<protein>
    <recommendedName>
        <fullName evidence="6">DUF2213 domain-containing protein</fullName>
    </recommendedName>
</protein>
<evidence type="ECO:0008006" key="6">
    <source>
        <dbReference type="Google" id="ProtNLM"/>
    </source>
</evidence>
<dbReference type="eggNOG" id="COG3566">
    <property type="taxonomic scope" value="Bacteria"/>
</dbReference>
<dbReference type="PIRSF" id="PIRSF029215">
    <property type="entry name" value="UCP029215"/>
    <property type="match status" value="1"/>
</dbReference>
<keyword evidence="5" id="KW-1185">Reference proteome</keyword>
<dbReference type="Gene3D" id="1.20.1270.70">
    <property type="entry name" value="Designed single chain three-helix bundle"/>
    <property type="match status" value="1"/>
</dbReference>
<dbReference type="RefSeq" id="WP_011971554.1">
    <property type="nucleotide sequence ID" value="NC_009633.1"/>
</dbReference>
<dbReference type="HOGENOM" id="CLU_049293_1_0_9"/>
<sequence>MLKQRYDRVEVNMMQEDGRGFLNYSLAAVKPGVYPYMDYESGQVIYELKHPDDLIKVVEQLNNLPITDGHPYELISAHNSKELVAGWTHEKAEMQDVTMVNKATVFDAKLIADIVTGLKKECSLGFECRVIDESGVYEGQKYDRRQTDFKFNHLAMVKKGRCGPECSARTDEKESFAVQIRTDEIENYKEKEGMKEMKIRLDGVEYEVPEVVATRVTALETKSDELTKQVGQLEGKLDGKEDEIKKLQEKKDELEKNQLSEIKLDQAIEARLKVVQDAAIILDPDYDFKGKKPREIKVDCIKVLGDESFTGEGKSEEYIDARFDTIVDFYKNTEHSSTGANNLKIKNDAGAGDLVTSMKSKRLQMKK</sequence>
<evidence type="ECO:0000313" key="4">
    <source>
        <dbReference type="EMBL" id="ABR50437.1"/>
    </source>
</evidence>
<evidence type="ECO:0000256" key="1">
    <source>
        <dbReference type="SAM" id="Coils"/>
    </source>
</evidence>
<dbReference type="EMBL" id="CP000724">
    <property type="protein sequence ID" value="ABR46646.1"/>
    <property type="molecule type" value="Genomic_DNA"/>
</dbReference>
<evidence type="ECO:0000313" key="5">
    <source>
        <dbReference type="Proteomes" id="UP000001572"/>
    </source>
</evidence>
<proteinExistence type="predicted"/>
<accession>A6TKC8</accession>
<gene>
    <name evidence="2" type="ordered locus">Amet_0418</name>
    <name evidence="3" type="ordered locus">Amet_1955</name>
    <name evidence="4" type="ordered locus">Amet_4363</name>
</gene>
<keyword evidence="1" id="KW-0175">Coiled coil</keyword>
<dbReference type="EMBL" id="CP000724">
    <property type="protein sequence ID" value="ABR50437.1"/>
    <property type="molecule type" value="Genomic_DNA"/>
</dbReference>
<dbReference type="Proteomes" id="UP000001572">
    <property type="component" value="Chromosome"/>
</dbReference>
<dbReference type="KEGG" id="amt:Amet_4363"/>
<dbReference type="KEGG" id="amt:Amet_0418"/>
<dbReference type="AlphaFoldDB" id="A6TKC8"/>
<dbReference type="Pfam" id="PF09979">
    <property type="entry name" value="DUF2213"/>
    <property type="match status" value="1"/>
</dbReference>
<evidence type="ECO:0000313" key="2">
    <source>
        <dbReference type="EMBL" id="ABR46646.1"/>
    </source>
</evidence>
<dbReference type="InterPro" id="IPR016913">
    <property type="entry name" value="UCP029215"/>
</dbReference>
<evidence type="ECO:0000313" key="3">
    <source>
        <dbReference type="EMBL" id="ABR48118.1"/>
    </source>
</evidence>
<reference evidence="2" key="1">
    <citation type="submission" date="2007-06" db="EMBL/GenBank/DDBJ databases">
        <title>Complete sequence of Alkaliphilus metalliredigens QYMF.</title>
        <authorList>
            <consortium name="US DOE Joint Genome Institute"/>
            <person name="Copeland A."/>
            <person name="Lucas S."/>
            <person name="Lapidus A."/>
            <person name="Barry K."/>
            <person name="Detter J.C."/>
            <person name="Glavina del Rio T."/>
            <person name="Hammon N."/>
            <person name="Israni S."/>
            <person name="Dalin E."/>
            <person name="Tice H."/>
            <person name="Pitluck S."/>
            <person name="Chertkov O."/>
            <person name="Brettin T."/>
            <person name="Bruce D."/>
            <person name="Han C."/>
            <person name="Schmutz J."/>
            <person name="Larimer F."/>
            <person name="Land M."/>
            <person name="Hauser L."/>
            <person name="Kyrpides N."/>
            <person name="Mikhailova N."/>
            <person name="Ye Q."/>
            <person name="Zhou J."/>
            <person name="Fields M."/>
            <person name="Richardson P."/>
        </authorList>
    </citation>
    <scope>NUCLEOTIDE SEQUENCE</scope>
    <source>
        <strain evidence="2">QYMF</strain>
    </source>
</reference>
<feature type="coiled-coil region" evidence="1">
    <location>
        <begin position="216"/>
        <end position="264"/>
    </location>
</feature>
<dbReference type="KEGG" id="amt:Amet_1955"/>
<dbReference type="EMBL" id="CP000724">
    <property type="protein sequence ID" value="ABR48118.1"/>
    <property type="molecule type" value="Genomic_DNA"/>
</dbReference>
<name>A6TKC8_ALKMQ</name>
<dbReference type="STRING" id="293826.Amet_0418"/>
<organism evidence="2 5">
    <name type="scientific">Alkaliphilus metalliredigens (strain QYMF)</name>
    <dbReference type="NCBI Taxonomy" id="293826"/>
    <lineage>
        <taxon>Bacteria</taxon>
        <taxon>Bacillati</taxon>
        <taxon>Bacillota</taxon>
        <taxon>Clostridia</taxon>
        <taxon>Peptostreptococcales</taxon>
        <taxon>Natronincolaceae</taxon>
        <taxon>Alkaliphilus</taxon>
    </lineage>
</organism>
<reference evidence="5" key="2">
    <citation type="journal article" date="2016" name="Genome Announc.">
        <title>Complete genome sequence of Alkaliphilus metalliredigens strain QYMF, an alkaliphilic and metal-reducing bacterium isolated from borax-contaminated leachate ponds.</title>
        <authorList>
            <person name="Hwang C."/>
            <person name="Copeland A."/>
            <person name="Lucas S."/>
            <person name="Lapidus A."/>
            <person name="Barry K."/>
            <person name="Detter J.C."/>
            <person name="Glavina Del Rio T."/>
            <person name="Hammon N."/>
            <person name="Israni S."/>
            <person name="Dalin E."/>
            <person name="Tice H."/>
            <person name="Pitluck S."/>
            <person name="Chertkov O."/>
            <person name="Brettin T."/>
            <person name="Bruce D."/>
            <person name="Han C."/>
            <person name="Schmutz J."/>
            <person name="Larimer F."/>
            <person name="Land M.L."/>
            <person name="Hauser L."/>
            <person name="Kyrpides N."/>
            <person name="Mikhailova N."/>
            <person name="Ye Q."/>
            <person name="Zhou J."/>
            <person name="Richardson P."/>
            <person name="Fields M.W."/>
        </authorList>
    </citation>
    <scope>NUCLEOTIDE SEQUENCE [LARGE SCALE GENOMIC DNA]</scope>
    <source>
        <strain evidence="5">QYMF</strain>
    </source>
</reference>